<dbReference type="Proteomes" id="UP000602510">
    <property type="component" value="Unassembled WGS sequence"/>
</dbReference>
<dbReference type="EMBL" id="JAACNO010001742">
    <property type="protein sequence ID" value="KAF4138075.1"/>
    <property type="molecule type" value="Genomic_DNA"/>
</dbReference>
<evidence type="ECO:0000313" key="3">
    <source>
        <dbReference type="Proteomes" id="UP000602510"/>
    </source>
</evidence>
<gene>
    <name evidence="1" type="ORF">GN244_ATG12003</name>
    <name evidence="2" type="ORF">GN958_ATG12684</name>
</gene>
<name>A0A833VZX4_PHYIN</name>
<organism evidence="1 3">
    <name type="scientific">Phytophthora infestans</name>
    <name type="common">Potato late blight agent</name>
    <name type="synonym">Botrytis infestans</name>
    <dbReference type="NCBI Taxonomy" id="4787"/>
    <lineage>
        <taxon>Eukaryota</taxon>
        <taxon>Sar</taxon>
        <taxon>Stramenopiles</taxon>
        <taxon>Oomycota</taxon>
        <taxon>Peronosporomycetes</taxon>
        <taxon>Peronosporales</taxon>
        <taxon>Peronosporaceae</taxon>
        <taxon>Phytophthora</taxon>
    </lineage>
</organism>
<reference evidence="1" key="1">
    <citation type="submission" date="2020-04" db="EMBL/GenBank/DDBJ databases">
        <title>Hybrid Assembly of Korean Phytophthora infestans isolates.</title>
        <authorList>
            <person name="Prokchorchik M."/>
            <person name="Lee Y."/>
            <person name="Seo J."/>
            <person name="Cho J.-H."/>
            <person name="Park Y.-E."/>
            <person name="Jang D.-C."/>
            <person name="Im J.-S."/>
            <person name="Choi J.-G."/>
            <person name="Park H.-J."/>
            <person name="Lee G.-B."/>
            <person name="Lee Y.-G."/>
            <person name="Hong S.-Y."/>
            <person name="Cho K."/>
            <person name="Sohn K.H."/>
        </authorList>
    </citation>
    <scope>NUCLEOTIDE SEQUENCE</scope>
    <source>
        <strain evidence="1">KR_1_A1</strain>
        <strain evidence="2">KR_2_A2</strain>
    </source>
</reference>
<evidence type="ECO:0000313" key="1">
    <source>
        <dbReference type="EMBL" id="KAF4036004.1"/>
    </source>
</evidence>
<comment type="caution">
    <text evidence="1">The sequence shown here is derived from an EMBL/GenBank/DDBJ whole genome shotgun (WGS) entry which is preliminary data.</text>
</comment>
<evidence type="ECO:0000313" key="2">
    <source>
        <dbReference type="EMBL" id="KAF4138075.1"/>
    </source>
</evidence>
<keyword evidence="3" id="KW-1185">Reference proteome</keyword>
<dbReference type="EMBL" id="WSZM01000286">
    <property type="protein sequence ID" value="KAF4036004.1"/>
    <property type="molecule type" value="Genomic_DNA"/>
</dbReference>
<dbReference type="Proteomes" id="UP000704712">
    <property type="component" value="Unassembled WGS sequence"/>
</dbReference>
<protein>
    <submittedName>
        <fullName evidence="1">Uncharacterized protein</fullName>
    </submittedName>
</protein>
<sequence length="61" mass="6901">MIDEFAQPAWVLAAVISAKWGRESWAQTLGLHQLRVNRSIPVLVIKLPWALEEYEVATQGI</sequence>
<dbReference type="AlphaFoldDB" id="A0A833VZX4"/>
<proteinExistence type="predicted"/>
<accession>A0A833VZX4</accession>